<sequence>MRIEHIRSVAAYRQLLQTRFLMKKDSTNIDLQRGIIVDIDCTADNVFLAIADKGNAVRSFDSLA</sequence>
<organism evidence="1 2">
    <name type="scientific">Chryseotalea sanaruensis</name>
    <dbReference type="NCBI Taxonomy" id="2482724"/>
    <lineage>
        <taxon>Bacteria</taxon>
        <taxon>Pseudomonadati</taxon>
        <taxon>Bacteroidota</taxon>
        <taxon>Cytophagia</taxon>
        <taxon>Cytophagales</taxon>
        <taxon>Chryseotaleaceae</taxon>
        <taxon>Chryseotalea</taxon>
    </lineage>
</organism>
<evidence type="ECO:0000313" key="2">
    <source>
        <dbReference type="Proteomes" id="UP000288227"/>
    </source>
</evidence>
<gene>
    <name evidence="1" type="ORF">SanaruYs_18490</name>
</gene>
<dbReference type="AlphaFoldDB" id="A0A401U9S2"/>
<dbReference type="Proteomes" id="UP000288227">
    <property type="component" value="Unassembled WGS sequence"/>
</dbReference>
<name>A0A401U9S2_9BACT</name>
<accession>A0A401U9S2</accession>
<protein>
    <submittedName>
        <fullName evidence="1">Uncharacterized protein</fullName>
    </submittedName>
</protein>
<comment type="caution">
    <text evidence="1">The sequence shown here is derived from an EMBL/GenBank/DDBJ whole genome shotgun (WGS) entry which is preliminary data.</text>
</comment>
<dbReference type="EMBL" id="BHXQ01000003">
    <property type="protein sequence ID" value="GCC51622.1"/>
    <property type="molecule type" value="Genomic_DNA"/>
</dbReference>
<proteinExistence type="predicted"/>
<keyword evidence="2" id="KW-1185">Reference proteome</keyword>
<evidence type="ECO:0000313" key="1">
    <source>
        <dbReference type="EMBL" id="GCC51622.1"/>
    </source>
</evidence>
<reference evidence="1 2" key="1">
    <citation type="submission" date="2018-11" db="EMBL/GenBank/DDBJ databases">
        <title>Chryseotalea sanarue gen. nov., sp., nov., a member of the family Cytophagaceae, isolated from a brackish lake in Hamamatsu Japan.</title>
        <authorList>
            <person name="Maejima Y."/>
            <person name="Iino T."/>
            <person name="Muraguchi Y."/>
            <person name="Fukuda K."/>
            <person name="Ohkuma M."/>
            <person name="Moriuchi R."/>
            <person name="Dohra H."/>
            <person name="Kimbara K."/>
            <person name="Shintani M."/>
        </authorList>
    </citation>
    <scope>NUCLEOTIDE SEQUENCE [LARGE SCALE GENOMIC DNA]</scope>
    <source>
        <strain evidence="1 2">Ys</strain>
    </source>
</reference>